<feature type="compositionally biased region" description="Basic and acidic residues" evidence="1">
    <location>
        <begin position="1"/>
        <end position="18"/>
    </location>
</feature>
<organism evidence="2">
    <name type="scientific">marine sediment metagenome</name>
    <dbReference type="NCBI Taxonomy" id="412755"/>
    <lineage>
        <taxon>unclassified sequences</taxon>
        <taxon>metagenomes</taxon>
        <taxon>ecological metagenomes</taxon>
    </lineage>
</organism>
<accession>X1U788</accession>
<evidence type="ECO:0000256" key="1">
    <source>
        <dbReference type="SAM" id="MobiDB-lite"/>
    </source>
</evidence>
<evidence type="ECO:0000313" key="2">
    <source>
        <dbReference type="EMBL" id="GAJ13423.1"/>
    </source>
</evidence>
<feature type="region of interest" description="Disordered" evidence="1">
    <location>
        <begin position="1"/>
        <end position="49"/>
    </location>
</feature>
<feature type="compositionally biased region" description="Gly residues" evidence="1">
    <location>
        <begin position="21"/>
        <end position="31"/>
    </location>
</feature>
<name>X1U788_9ZZZZ</name>
<reference evidence="2" key="1">
    <citation type="journal article" date="2014" name="Front. Microbiol.">
        <title>High frequency of phylogenetically diverse reductive dehalogenase-homologous genes in deep subseafloor sedimentary metagenomes.</title>
        <authorList>
            <person name="Kawai M."/>
            <person name="Futagami T."/>
            <person name="Toyoda A."/>
            <person name="Takaki Y."/>
            <person name="Nishi S."/>
            <person name="Hori S."/>
            <person name="Arai W."/>
            <person name="Tsubouchi T."/>
            <person name="Morono Y."/>
            <person name="Uchiyama I."/>
            <person name="Ito T."/>
            <person name="Fujiyama A."/>
            <person name="Inagaki F."/>
            <person name="Takami H."/>
        </authorList>
    </citation>
    <scope>NUCLEOTIDE SEQUENCE</scope>
    <source>
        <strain evidence="2">Expedition CK06-06</strain>
    </source>
</reference>
<sequence>EELIEKSRISDKHTRDDVVDGGTGVAGGGTGKPARSDGRPGTRRVNDGR</sequence>
<gene>
    <name evidence="2" type="ORF">S12H4_49596</name>
</gene>
<comment type="caution">
    <text evidence="2">The sequence shown here is derived from an EMBL/GenBank/DDBJ whole genome shotgun (WGS) entry which is preliminary data.</text>
</comment>
<protein>
    <submittedName>
        <fullName evidence="2">Uncharacterized protein</fullName>
    </submittedName>
</protein>
<proteinExistence type="predicted"/>
<dbReference type="AlphaFoldDB" id="X1U788"/>
<dbReference type="EMBL" id="BARW01031133">
    <property type="protein sequence ID" value="GAJ13423.1"/>
    <property type="molecule type" value="Genomic_DNA"/>
</dbReference>
<feature type="non-terminal residue" evidence="2">
    <location>
        <position position="1"/>
    </location>
</feature>
<feature type="compositionally biased region" description="Basic and acidic residues" evidence="1">
    <location>
        <begin position="34"/>
        <end position="49"/>
    </location>
</feature>